<evidence type="ECO:0000313" key="1">
    <source>
        <dbReference type="EMBL" id="ELZ07145.1"/>
    </source>
</evidence>
<sequence length="149" mass="16019">MDAAELPAYLPDDKRMTGHYSRRGYLLGTTPFVAGAVAGCLTDDSTTSESLPYIDVSNMSTSSVAVSIEAHAAETDRELVSETVRTEPKGVETQYMLDMDIEKRTEILVTGEIEADSDSATHHAYPTGHNPFSVSITDGPAVDVGYTEV</sequence>
<reference evidence="1 2" key="1">
    <citation type="journal article" date="2014" name="PLoS Genet.">
        <title>Phylogenetically driven sequencing of extremely halophilic archaea reveals strategies for static and dynamic osmo-response.</title>
        <authorList>
            <person name="Becker E.A."/>
            <person name="Seitzer P.M."/>
            <person name="Tritt A."/>
            <person name="Larsen D."/>
            <person name="Krusor M."/>
            <person name="Yao A.I."/>
            <person name="Wu D."/>
            <person name="Madern D."/>
            <person name="Eisen J.A."/>
            <person name="Darling A.E."/>
            <person name="Facciotti M.T."/>
        </authorList>
    </citation>
    <scope>NUCLEOTIDE SEQUENCE [LARGE SCALE GENOMIC DNA]</scope>
    <source>
        <strain evidence="1 2">JCM 14624</strain>
    </source>
</reference>
<accession>M0B8L4</accession>
<protein>
    <submittedName>
        <fullName evidence="1">Uncharacterized protein</fullName>
    </submittedName>
</protein>
<dbReference type="AlphaFoldDB" id="M0B8L4"/>
<proteinExistence type="predicted"/>
<keyword evidence="2" id="KW-1185">Reference proteome</keyword>
<dbReference type="Proteomes" id="UP000011560">
    <property type="component" value="Unassembled WGS sequence"/>
</dbReference>
<dbReference type="EMBL" id="AOIQ01000023">
    <property type="protein sequence ID" value="ELZ07145.1"/>
    <property type="molecule type" value="Genomic_DNA"/>
</dbReference>
<gene>
    <name evidence="1" type="ORF">C479_15217</name>
</gene>
<comment type="caution">
    <text evidence="1">The sequence shown here is derived from an EMBL/GenBank/DDBJ whole genome shotgun (WGS) entry which is preliminary data.</text>
</comment>
<evidence type="ECO:0000313" key="2">
    <source>
        <dbReference type="Proteomes" id="UP000011560"/>
    </source>
</evidence>
<name>M0B8L4_9EURY</name>
<dbReference type="RefSeq" id="WP_007704506.1">
    <property type="nucleotide sequence ID" value="NZ_AOIQ01000023.1"/>
</dbReference>
<organism evidence="1 2">
    <name type="scientific">Halovivax asiaticus JCM 14624</name>
    <dbReference type="NCBI Taxonomy" id="1227490"/>
    <lineage>
        <taxon>Archaea</taxon>
        <taxon>Methanobacteriati</taxon>
        <taxon>Methanobacteriota</taxon>
        <taxon>Stenosarchaea group</taxon>
        <taxon>Halobacteria</taxon>
        <taxon>Halobacteriales</taxon>
        <taxon>Natrialbaceae</taxon>
        <taxon>Halovivax</taxon>
    </lineage>
</organism>